<dbReference type="GO" id="GO:0005829">
    <property type="term" value="C:cytosol"/>
    <property type="evidence" value="ECO:0007669"/>
    <property type="project" value="TreeGrafter"/>
</dbReference>
<keyword evidence="7" id="KW-1185">Reference proteome</keyword>
<dbReference type="InterPro" id="IPR004402">
    <property type="entry name" value="DeoD-type"/>
</dbReference>
<comment type="subunit">
    <text evidence="4">Homohexamer; trimer of homodimers.</text>
</comment>
<organism evidence="6 7">
    <name type="scientific">Carnobacterium alterfunditum</name>
    <dbReference type="NCBI Taxonomy" id="28230"/>
    <lineage>
        <taxon>Bacteria</taxon>
        <taxon>Bacillati</taxon>
        <taxon>Bacillota</taxon>
        <taxon>Bacilli</taxon>
        <taxon>Lactobacillales</taxon>
        <taxon>Carnobacteriaceae</taxon>
        <taxon>Carnobacterium</taxon>
    </lineage>
</organism>
<feature type="binding site" description="in other chain" evidence="4">
    <location>
        <position position="24"/>
    </location>
    <ligand>
        <name>phosphate</name>
        <dbReference type="ChEBI" id="CHEBI:43474"/>
        <note>ligand shared between dimeric partners</note>
    </ligand>
</feature>
<dbReference type="InterPro" id="IPR000845">
    <property type="entry name" value="Nucleoside_phosphorylase_d"/>
</dbReference>
<sequence>MSFHISAKEGQIADIVLLPGDPLRAKYIAETFLEDAVCYNTVRNMLGYTGTYKGKKISVQGTGMGMPSAVLYIHELINDYGVKTLIRVGTCGAIQKDVHIRDVIIAQAAATDSSLIFKDLAPIYFPPIGNYGLISNAFNIGTEKDMTIHVGNVFSSDTFYNDTEDTMNSMTKLDVLGVDMETAGLYYLASKFHVRALSILTVSDHLITGEQTSADERQTSFSEMIEVALEAAIK</sequence>
<dbReference type="PANTHER" id="PTHR43691">
    <property type="entry name" value="URIDINE PHOSPHORYLASE"/>
    <property type="match status" value="1"/>
</dbReference>
<feature type="binding site" evidence="4">
    <location>
        <position position="4"/>
    </location>
    <ligand>
        <name>a purine D-ribonucleoside</name>
        <dbReference type="ChEBI" id="CHEBI:142355"/>
        <note>ligand shared between dimeric partners</note>
    </ligand>
</feature>
<dbReference type="eggNOG" id="COG0813">
    <property type="taxonomic scope" value="Bacteria"/>
</dbReference>
<keyword evidence="1 4" id="KW-0328">Glycosyltransferase</keyword>
<name>A0A1N6ERB8_9LACT</name>
<comment type="catalytic activity">
    <reaction evidence="4">
        <text>a purine D-ribonucleoside + phosphate = a purine nucleobase + alpha-D-ribose 1-phosphate</text>
        <dbReference type="Rhea" id="RHEA:19805"/>
        <dbReference type="ChEBI" id="CHEBI:26386"/>
        <dbReference type="ChEBI" id="CHEBI:43474"/>
        <dbReference type="ChEBI" id="CHEBI:57720"/>
        <dbReference type="ChEBI" id="CHEBI:142355"/>
        <dbReference type="EC" id="2.4.2.1"/>
    </reaction>
</comment>
<feature type="active site" description="Proton donor" evidence="4">
    <location>
        <position position="204"/>
    </location>
</feature>
<comment type="catalytic activity">
    <reaction evidence="3">
        <text>uridine + phosphate = alpha-D-ribose 1-phosphate + uracil</text>
        <dbReference type="Rhea" id="RHEA:24388"/>
        <dbReference type="ChEBI" id="CHEBI:16704"/>
        <dbReference type="ChEBI" id="CHEBI:17568"/>
        <dbReference type="ChEBI" id="CHEBI:43474"/>
        <dbReference type="ChEBI" id="CHEBI:57720"/>
        <dbReference type="EC" id="2.4.2.3"/>
    </reaction>
</comment>
<accession>A0A1N6ERB8</accession>
<dbReference type="SUPFAM" id="SSF53167">
    <property type="entry name" value="Purine and uridine phosphorylases"/>
    <property type="match status" value="1"/>
</dbReference>
<comment type="similarity">
    <text evidence="4">Belongs to the PNP/UDP phosphorylase family.</text>
</comment>
<feature type="binding site" description="in other chain" evidence="4">
    <location>
        <begin position="179"/>
        <end position="181"/>
    </location>
    <ligand>
        <name>a purine D-ribonucleoside</name>
        <dbReference type="ChEBI" id="CHEBI:142355"/>
        <note>ligand shared between dimeric partners</note>
    </ligand>
</feature>
<dbReference type="STRING" id="28230.SAMN05878443_0152"/>
<dbReference type="OrthoDB" id="9782889at2"/>
<dbReference type="EC" id="2.4.2.1" evidence="4"/>
<dbReference type="Gene3D" id="3.40.50.1580">
    <property type="entry name" value="Nucleoside phosphorylase domain"/>
    <property type="match status" value="1"/>
</dbReference>
<evidence type="ECO:0000256" key="2">
    <source>
        <dbReference type="ARBA" id="ARBA00022679"/>
    </source>
</evidence>
<reference evidence="7" key="1">
    <citation type="submission" date="2016-11" db="EMBL/GenBank/DDBJ databases">
        <authorList>
            <person name="Varghese N."/>
            <person name="Submissions S."/>
        </authorList>
    </citation>
    <scope>NUCLEOTIDE SEQUENCE [LARGE SCALE GENOMIC DNA]</scope>
    <source>
        <strain evidence="7">313</strain>
    </source>
</reference>
<evidence type="ECO:0000256" key="3">
    <source>
        <dbReference type="ARBA" id="ARBA00048447"/>
    </source>
</evidence>
<evidence type="ECO:0000256" key="1">
    <source>
        <dbReference type="ARBA" id="ARBA00022676"/>
    </source>
</evidence>
<dbReference type="NCBIfam" id="NF004489">
    <property type="entry name" value="PRK05819.1"/>
    <property type="match status" value="1"/>
</dbReference>
<evidence type="ECO:0000313" key="7">
    <source>
        <dbReference type="Proteomes" id="UP000184758"/>
    </source>
</evidence>
<dbReference type="GO" id="GO:0004731">
    <property type="term" value="F:purine-nucleoside phosphorylase activity"/>
    <property type="evidence" value="ECO:0007669"/>
    <property type="project" value="UniProtKB-UniRule"/>
</dbReference>
<comment type="function">
    <text evidence="4">Catalyzes the reversible phosphorolytic breakdown of the N-glycosidic bond in the beta-(deoxy)ribonucleoside molecules, with the formation of the corresponding free purine bases and pentose-1-phosphate.</text>
</comment>
<evidence type="ECO:0000259" key="5">
    <source>
        <dbReference type="Pfam" id="PF01048"/>
    </source>
</evidence>
<comment type="catalytic activity">
    <reaction evidence="4">
        <text>a purine 2'-deoxy-D-ribonucleoside + phosphate = a purine nucleobase + 2-deoxy-alpha-D-ribose 1-phosphate</text>
        <dbReference type="Rhea" id="RHEA:36431"/>
        <dbReference type="ChEBI" id="CHEBI:26386"/>
        <dbReference type="ChEBI" id="CHEBI:43474"/>
        <dbReference type="ChEBI" id="CHEBI:57259"/>
        <dbReference type="ChEBI" id="CHEBI:142361"/>
        <dbReference type="EC" id="2.4.2.1"/>
    </reaction>
</comment>
<feature type="binding site" description="in other chain" evidence="4">
    <location>
        <begin position="203"/>
        <end position="204"/>
    </location>
    <ligand>
        <name>a purine D-ribonucleoside</name>
        <dbReference type="ChEBI" id="CHEBI:142355"/>
        <note>ligand shared between dimeric partners</note>
    </ligand>
</feature>
<dbReference type="CDD" id="cd09006">
    <property type="entry name" value="PNP_EcPNPI-like"/>
    <property type="match status" value="1"/>
</dbReference>
<dbReference type="AlphaFoldDB" id="A0A1N6ERB8"/>
<evidence type="ECO:0000313" key="6">
    <source>
        <dbReference type="EMBL" id="SIN85565.1"/>
    </source>
</evidence>
<dbReference type="Pfam" id="PF01048">
    <property type="entry name" value="PNP_UDP_1"/>
    <property type="match status" value="1"/>
</dbReference>
<dbReference type="GO" id="GO:0006152">
    <property type="term" value="P:purine nucleoside catabolic process"/>
    <property type="evidence" value="ECO:0007669"/>
    <property type="project" value="TreeGrafter"/>
</dbReference>
<dbReference type="GO" id="GO:0004850">
    <property type="term" value="F:uridine phosphorylase activity"/>
    <property type="evidence" value="ECO:0007669"/>
    <property type="project" value="UniProtKB-EC"/>
</dbReference>
<evidence type="ECO:0000256" key="4">
    <source>
        <dbReference type="HAMAP-Rule" id="MF_01627"/>
    </source>
</evidence>
<keyword evidence="2 4" id="KW-0808">Transferase</keyword>
<proteinExistence type="inferred from homology"/>
<dbReference type="Proteomes" id="UP000184758">
    <property type="component" value="Unassembled WGS sequence"/>
</dbReference>
<dbReference type="PANTHER" id="PTHR43691:SF11">
    <property type="entry name" value="FI09636P-RELATED"/>
    <property type="match status" value="1"/>
</dbReference>
<protein>
    <recommendedName>
        <fullName evidence="4">Purine nucleoside phosphorylase DeoD-type</fullName>
        <shortName evidence="4">PNP</shortName>
        <ecNumber evidence="4">2.4.2.1</ecNumber>
    </recommendedName>
</protein>
<feature type="domain" description="Nucleoside phosphorylase" evidence="5">
    <location>
        <begin position="14"/>
        <end position="223"/>
    </location>
</feature>
<feature type="site" description="Important for catalytic activity" evidence="4">
    <location>
        <position position="217"/>
    </location>
</feature>
<dbReference type="RefSeq" id="WP_034546602.1">
    <property type="nucleotide sequence ID" value="NZ_FSRN01000001.1"/>
</dbReference>
<dbReference type="EMBL" id="FSRN01000001">
    <property type="protein sequence ID" value="SIN85565.1"/>
    <property type="molecule type" value="Genomic_DNA"/>
</dbReference>
<dbReference type="NCBIfam" id="TIGR00107">
    <property type="entry name" value="deoD"/>
    <property type="match status" value="1"/>
</dbReference>
<dbReference type="HAMAP" id="MF_01627">
    <property type="entry name" value="Pur_nucleosid_phosp"/>
    <property type="match status" value="1"/>
</dbReference>
<feature type="binding site" evidence="4">
    <location>
        <position position="43"/>
    </location>
    <ligand>
        <name>phosphate</name>
        <dbReference type="ChEBI" id="CHEBI:43474"/>
        <note>ligand shared between dimeric partners</note>
    </ligand>
</feature>
<feature type="binding site" description="in other chain" evidence="4">
    <location>
        <begin position="87"/>
        <end position="90"/>
    </location>
    <ligand>
        <name>phosphate</name>
        <dbReference type="ChEBI" id="CHEBI:43474"/>
        <note>ligand shared between dimeric partners</note>
    </ligand>
</feature>
<gene>
    <name evidence="4" type="primary">deoD</name>
    <name evidence="6" type="ORF">SAMN05878443_0152</name>
</gene>
<dbReference type="InterPro" id="IPR035994">
    <property type="entry name" value="Nucleoside_phosphorylase_sf"/>
</dbReference>
<feature type="binding site" description="in other chain" evidence="4">
    <location>
        <position position="20"/>
    </location>
    <ligand>
        <name>phosphate</name>
        <dbReference type="ChEBI" id="CHEBI:43474"/>
        <note>ligand shared between dimeric partners</note>
    </ligand>
</feature>